<reference evidence="2" key="2">
    <citation type="submission" date="2023-06" db="EMBL/GenBank/DDBJ databases">
        <authorList>
            <person name="Swenson N.G."/>
            <person name="Wegrzyn J.L."/>
            <person name="Mcevoy S.L."/>
        </authorList>
    </citation>
    <scope>NUCLEOTIDE SEQUENCE</scope>
    <source>
        <strain evidence="2">NS2018</strain>
        <tissue evidence="2">Leaf</tissue>
    </source>
</reference>
<protein>
    <recommendedName>
        <fullName evidence="1">MATH domain-containing protein</fullName>
    </recommendedName>
</protein>
<name>A0AA39RN94_ACESA</name>
<comment type="caution">
    <text evidence="2">The sequence shown here is derived from an EMBL/GenBank/DDBJ whole genome shotgun (WGS) entry which is preliminary data.</text>
</comment>
<evidence type="ECO:0000259" key="1">
    <source>
        <dbReference type="PROSITE" id="PS50144"/>
    </source>
</evidence>
<dbReference type="InterPro" id="IPR008974">
    <property type="entry name" value="TRAF-like"/>
</dbReference>
<sequence length="353" mass="40513">MSNRVLMLQEERDIQPAHILLNVNSYSLLPTDQEGKYETKFFDFDGYPYKWKLIFYPHGDNTCEGKGHISLYLAIDENTLGRDDTFLTVCVDLKFFVLNKNTKKYLTVQDATGALMYFGKARSVQGFSQLLSLEKFKDPSNGYLVDDACAFGAEFFIVQPSRRTRHEALTLYKDPNAKVTWNEGQVFKESDGKTFTWEIKNFLSKGHEELRFDAVERTWRLHLFPKGKDTTNGSFMAIYFSVNDPSRKIYVKVTTRVVNHPGTESKKKEGTFSRWFDENWREWVKPEITMPLSELREFLNGEGTLLLQENTSKLAFSDSMEIGPCGGPLGKPWSFKANGAITEIIINFGEVVD</sequence>
<feature type="domain" description="MATH" evidence="1">
    <location>
        <begin position="192"/>
        <end position="310"/>
    </location>
</feature>
<organism evidence="2 3">
    <name type="scientific">Acer saccharum</name>
    <name type="common">Sugar maple</name>
    <dbReference type="NCBI Taxonomy" id="4024"/>
    <lineage>
        <taxon>Eukaryota</taxon>
        <taxon>Viridiplantae</taxon>
        <taxon>Streptophyta</taxon>
        <taxon>Embryophyta</taxon>
        <taxon>Tracheophyta</taxon>
        <taxon>Spermatophyta</taxon>
        <taxon>Magnoliopsida</taxon>
        <taxon>eudicotyledons</taxon>
        <taxon>Gunneridae</taxon>
        <taxon>Pentapetalae</taxon>
        <taxon>rosids</taxon>
        <taxon>malvids</taxon>
        <taxon>Sapindales</taxon>
        <taxon>Sapindaceae</taxon>
        <taxon>Hippocastanoideae</taxon>
        <taxon>Acereae</taxon>
        <taxon>Acer</taxon>
    </lineage>
</organism>
<dbReference type="CDD" id="cd00121">
    <property type="entry name" value="MATH"/>
    <property type="match status" value="2"/>
</dbReference>
<dbReference type="PROSITE" id="PS50144">
    <property type="entry name" value="MATH"/>
    <property type="match status" value="2"/>
</dbReference>
<dbReference type="Gene3D" id="2.60.210.10">
    <property type="entry name" value="Apoptosis, Tumor Necrosis Factor Receptor Associated Protein 2, Chain A"/>
    <property type="match status" value="2"/>
</dbReference>
<keyword evidence="3" id="KW-1185">Reference proteome</keyword>
<evidence type="ECO:0000313" key="3">
    <source>
        <dbReference type="Proteomes" id="UP001168877"/>
    </source>
</evidence>
<reference evidence="2" key="1">
    <citation type="journal article" date="2022" name="Plant J.">
        <title>Strategies of tolerance reflected in two North American maple genomes.</title>
        <authorList>
            <person name="McEvoy S.L."/>
            <person name="Sezen U.U."/>
            <person name="Trouern-Trend A."/>
            <person name="McMahon S.M."/>
            <person name="Schaberg P.G."/>
            <person name="Yang J."/>
            <person name="Wegrzyn J.L."/>
            <person name="Swenson N.G."/>
        </authorList>
    </citation>
    <scope>NUCLEOTIDE SEQUENCE</scope>
    <source>
        <strain evidence="2">NS2018</strain>
    </source>
</reference>
<evidence type="ECO:0000313" key="2">
    <source>
        <dbReference type="EMBL" id="KAK0575550.1"/>
    </source>
</evidence>
<dbReference type="Pfam" id="PF22486">
    <property type="entry name" value="MATH_2"/>
    <property type="match status" value="2"/>
</dbReference>
<dbReference type="PANTHER" id="PTHR46162">
    <property type="entry name" value="TRAF-LIKE FAMILY PROTEIN"/>
    <property type="match status" value="1"/>
</dbReference>
<accession>A0AA39RN94</accession>
<dbReference type="SUPFAM" id="SSF49599">
    <property type="entry name" value="TRAF domain-like"/>
    <property type="match status" value="2"/>
</dbReference>
<feature type="domain" description="MATH" evidence="1">
    <location>
        <begin position="16"/>
        <end position="155"/>
    </location>
</feature>
<dbReference type="PANTHER" id="PTHR46162:SF40">
    <property type="entry name" value="TRAF-LIKE FAMILY PROTEIN"/>
    <property type="match status" value="1"/>
</dbReference>
<dbReference type="AlphaFoldDB" id="A0AA39RN94"/>
<proteinExistence type="predicted"/>
<gene>
    <name evidence="2" type="ORF">LWI29_002587</name>
</gene>
<dbReference type="EMBL" id="JAUESC010000386">
    <property type="protein sequence ID" value="KAK0575550.1"/>
    <property type="molecule type" value="Genomic_DNA"/>
</dbReference>
<dbReference type="InterPro" id="IPR002083">
    <property type="entry name" value="MATH/TRAF_dom"/>
</dbReference>
<dbReference type="Proteomes" id="UP001168877">
    <property type="component" value="Unassembled WGS sequence"/>
</dbReference>